<feature type="region of interest" description="Disordered" evidence="1">
    <location>
        <begin position="12"/>
        <end position="33"/>
    </location>
</feature>
<name>A0A9N9KE53_9GLOM</name>
<feature type="non-terminal residue" evidence="2">
    <location>
        <position position="1"/>
    </location>
</feature>
<sequence>IFDSQLRKNEALLKSPSKEPLASNISQQTNPPQTISRILFPNYGTDHTPTAIIPHSQHYHTCVI</sequence>
<dbReference type="EMBL" id="CAJVPZ010103490">
    <property type="protein sequence ID" value="CAG8823255.1"/>
    <property type="molecule type" value="Genomic_DNA"/>
</dbReference>
<accession>A0A9N9KE53</accession>
<evidence type="ECO:0000313" key="2">
    <source>
        <dbReference type="EMBL" id="CAG8823255.1"/>
    </source>
</evidence>
<proteinExistence type="predicted"/>
<dbReference type="Proteomes" id="UP000789396">
    <property type="component" value="Unassembled WGS sequence"/>
</dbReference>
<organism evidence="2 3">
    <name type="scientific">Racocetra fulgida</name>
    <dbReference type="NCBI Taxonomy" id="60492"/>
    <lineage>
        <taxon>Eukaryota</taxon>
        <taxon>Fungi</taxon>
        <taxon>Fungi incertae sedis</taxon>
        <taxon>Mucoromycota</taxon>
        <taxon>Glomeromycotina</taxon>
        <taxon>Glomeromycetes</taxon>
        <taxon>Diversisporales</taxon>
        <taxon>Gigasporaceae</taxon>
        <taxon>Racocetra</taxon>
    </lineage>
</organism>
<keyword evidence="3" id="KW-1185">Reference proteome</keyword>
<evidence type="ECO:0000256" key="1">
    <source>
        <dbReference type="SAM" id="MobiDB-lite"/>
    </source>
</evidence>
<dbReference type="AlphaFoldDB" id="A0A9N9KE53"/>
<dbReference type="OrthoDB" id="2481442at2759"/>
<evidence type="ECO:0000313" key="3">
    <source>
        <dbReference type="Proteomes" id="UP000789396"/>
    </source>
</evidence>
<gene>
    <name evidence="2" type="ORF">RFULGI_LOCUS19829</name>
</gene>
<comment type="caution">
    <text evidence="2">The sequence shown here is derived from an EMBL/GenBank/DDBJ whole genome shotgun (WGS) entry which is preliminary data.</text>
</comment>
<reference evidence="2" key="1">
    <citation type="submission" date="2021-06" db="EMBL/GenBank/DDBJ databases">
        <authorList>
            <person name="Kallberg Y."/>
            <person name="Tangrot J."/>
            <person name="Rosling A."/>
        </authorList>
    </citation>
    <scope>NUCLEOTIDE SEQUENCE</scope>
    <source>
        <strain evidence="2">IN212</strain>
    </source>
</reference>
<feature type="non-terminal residue" evidence="2">
    <location>
        <position position="64"/>
    </location>
</feature>
<protein>
    <submittedName>
        <fullName evidence="2">4336_t:CDS:1</fullName>
    </submittedName>
</protein>
<feature type="compositionally biased region" description="Polar residues" evidence="1">
    <location>
        <begin position="23"/>
        <end position="33"/>
    </location>
</feature>